<dbReference type="PROSITE" id="PS51352">
    <property type="entry name" value="THIOREDOXIN_2"/>
    <property type="match status" value="1"/>
</dbReference>
<feature type="site" description="Deprotonates C-terminal active site Cys" evidence="8">
    <location>
        <position position="32"/>
    </location>
</feature>
<keyword evidence="4 9" id="KW-1015">Disulfide bond</keyword>
<accession>A0A6L3ZL11</accession>
<dbReference type="RefSeq" id="WP_151692853.1">
    <property type="nucleotide sequence ID" value="NZ_BMGX01000002.1"/>
</dbReference>
<evidence type="ECO:0000256" key="6">
    <source>
        <dbReference type="NCBIfam" id="TIGR01068"/>
    </source>
</evidence>
<feature type="domain" description="Thioredoxin" evidence="10">
    <location>
        <begin position="1"/>
        <end position="114"/>
    </location>
</feature>
<gene>
    <name evidence="11" type="primary">trxA</name>
    <name evidence="11" type="ORF">F8C82_07110</name>
</gene>
<feature type="site" description="Contributes to redox potential value" evidence="8">
    <location>
        <position position="40"/>
    </location>
</feature>
<sequence>MDISSKEFIEKIFDYENEKEWSFKGSKPAVVDFYADWCGPCQAMAPMFDALASEYKDKVDFFKVNVDNEQEVSGAFGIRSIPTILFIPEKGEPMMQPGALPANVMRDVIEKRLLI</sequence>
<evidence type="ECO:0000313" key="11">
    <source>
        <dbReference type="EMBL" id="KAB2818165.1"/>
    </source>
</evidence>
<keyword evidence="2" id="KW-0813">Transport</keyword>
<keyword evidence="12" id="KW-1185">Reference proteome</keyword>
<dbReference type="InterPro" id="IPR017937">
    <property type="entry name" value="Thioredoxin_CS"/>
</dbReference>
<feature type="site" description="Contributes to redox potential value" evidence="8">
    <location>
        <position position="39"/>
    </location>
</feature>
<reference evidence="11 12" key="1">
    <citation type="submission" date="2019-10" db="EMBL/GenBank/DDBJ databases">
        <title>Genome sequence of Phaeocystidibacter marisrubri JCM30614 (type strain).</title>
        <authorList>
            <person name="Bowman J.P."/>
        </authorList>
    </citation>
    <scope>NUCLEOTIDE SEQUENCE [LARGE SCALE GENOMIC DNA]</scope>
    <source>
        <strain evidence="11 12">JCM 30614</strain>
    </source>
</reference>
<dbReference type="Gene3D" id="3.40.30.10">
    <property type="entry name" value="Glutaredoxin"/>
    <property type="match status" value="1"/>
</dbReference>
<dbReference type="GO" id="GO:0005829">
    <property type="term" value="C:cytosol"/>
    <property type="evidence" value="ECO:0007669"/>
    <property type="project" value="TreeGrafter"/>
</dbReference>
<evidence type="ECO:0000256" key="5">
    <source>
        <dbReference type="ARBA" id="ARBA00023284"/>
    </source>
</evidence>
<evidence type="ECO:0000256" key="9">
    <source>
        <dbReference type="PIRSR" id="PIRSR000077-4"/>
    </source>
</evidence>
<evidence type="ECO:0000313" key="12">
    <source>
        <dbReference type="Proteomes" id="UP000484164"/>
    </source>
</evidence>
<dbReference type="SUPFAM" id="SSF52833">
    <property type="entry name" value="Thioredoxin-like"/>
    <property type="match status" value="1"/>
</dbReference>
<feature type="active site" description="Nucleophile" evidence="8">
    <location>
        <position position="38"/>
    </location>
</feature>
<dbReference type="OrthoDB" id="9790390at2"/>
<dbReference type="NCBIfam" id="TIGR01068">
    <property type="entry name" value="thioredoxin"/>
    <property type="match status" value="1"/>
</dbReference>
<dbReference type="PRINTS" id="PR00421">
    <property type="entry name" value="THIOREDOXIN"/>
</dbReference>
<evidence type="ECO:0000256" key="7">
    <source>
        <dbReference type="PIRNR" id="PIRNR000077"/>
    </source>
</evidence>
<dbReference type="PIRSF" id="PIRSF000077">
    <property type="entry name" value="Thioredoxin"/>
    <property type="match status" value="1"/>
</dbReference>
<evidence type="ECO:0000256" key="2">
    <source>
        <dbReference type="ARBA" id="ARBA00022448"/>
    </source>
</evidence>
<dbReference type="PANTHER" id="PTHR45663">
    <property type="entry name" value="GEO12009P1"/>
    <property type="match status" value="1"/>
</dbReference>
<protein>
    <recommendedName>
        <fullName evidence="6 7">Thioredoxin</fullName>
    </recommendedName>
</protein>
<dbReference type="InterPro" id="IPR005746">
    <property type="entry name" value="Thioredoxin"/>
</dbReference>
<organism evidence="11 12">
    <name type="scientific">Phaeocystidibacter marisrubri</name>
    <dbReference type="NCBI Taxonomy" id="1577780"/>
    <lineage>
        <taxon>Bacteria</taxon>
        <taxon>Pseudomonadati</taxon>
        <taxon>Bacteroidota</taxon>
        <taxon>Flavobacteriia</taxon>
        <taxon>Flavobacteriales</taxon>
        <taxon>Phaeocystidibacteraceae</taxon>
        <taxon>Phaeocystidibacter</taxon>
    </lineage>
</organism>
<dbReference type="CDD" id="cd02947">
    <property type="entry name" value="TRX_family"/>
    <property type="match status" value="1"/>
</dbReference>
<evidence type="ECO:0000259" key="10">
    <source>
        <dbReference type="PROSITE" id="PS51352"/>
    </source>
</evidence>
<evidence type="ECO:0000256" key="3">
    <source>
        <dbReference type="ARBA" id="ARBA00022982"/>
    </source>
</evidence>
<dbReference type="EMBL" id="WBVQ01000001">
    <property type="protein sequence ID" value="KAB2818165.1"/>
    <property type="molecule type" value="Genomic_DNA"/>
</dbReference>
<dbReference type="GO" id="GO:0015035">
    <property type="term" value="F:protein-disulfide reductase activity"/>
    <property type="evidence" value="ECO:0007669"/>
    <property type="project" value="UniProtKB-UniRule"/>
</dbReference>
<name>A0A6L3ZL11_9FLAO</name>
<feature type="disulfide bond" description="Redox-active" evidence="9">
    <location>
        <begin position="38"/>
        <end position="41"/>
    </location>
</feature>
<proteinExistence type="inferred from homology"/>
<keyword evidence="3" id="KW-0249">Electron transport</keyword>
<evidence type="ECO:0000256" key="1">
    <source>
        <dbReference type="ARBA" id="ARBA00008987"/>
    </source>
</evidence>
<feature type="active site" description="Nucleophile" evidence="8">
    <location>
        <position position="41"/>
    </location>
</feature>
<dbReference type="PANTHER" id="PTHR45663:SF11">
    <property type="entry name" value="GEO12009P1"/>
    <property type="match status" value="1"/>
</dbReference>
<dbReference type="PROSITE" id="PS00194">
    <property type="entry name" value="THIOREDOXIN_1"/>
    <property type="match status" value="1"/>
</dbReference>
<dbReference type="GO" id="GO:0045454">
    <property type="term" value="P:cell redox homeostasis"/>
    <property type="evidence" value="ECO:0007669"/>
    <property type="project" value="TreeGrafter"/>
</dbReference>
<dbReference type="InterPro" id="IPR013766">
    <property type="entry name" value="Thioredoxin_domain"/>
</dbReference>
<comment type="similarity">
    <text evidence="1 7">Belongs to the thioredoxin family.</text>
</comment>
<evidence type="ECO:0000256" key="8">
    <source>
        <dbReference type="PIRSR" id="PIRSR000077-1"/>
    </source>
</evidence>
<dbReference type="Pfam" id="PF00085">
    <property type="entry name" value="Thioredoxin"/>
    <property type="match status" value="1"/>
</dbReference>
<evidence type="ECO:0000256" key="4">
    <source>
        <dbReference type="ARBA" id="ARBA00023157"/>
    </source>
</evidence>
<dbReference type="AlphaFoldDB" id="A0A6L3ZL11"/>
<dbReference type="InterPro" id="IPR036249">
    <property type="entry name" value="Thioredoxin-like_sf"/>
</dbReference>
<dbReference type="Proteomes" id="UP000484164">
    <property type="component" value="Unassembled WGS sequence"/>
</dbReference>
<keyword evidence="5 9" id="KW-0676">Redox-active center</keyword>
<comment type="caution">
    <text evidence="11">The sequence shown here is derived from an EMBL/GenBank/DDBJ whole genome shotgun (WGS) entry which is preliminary data.</text>
</comment>